<dbReference type="EMBL" id="CP025746">
    <property type="protein sequence ID" value="QAA32005.1"/>
    <property type="molecule type" value="Genomic_DNA"/>
</dbReference>
<reference evidence="2 3" key="1">
    <citation type="submission" date="2018-01" db="EMBL/GenBank/DDBJ databases">
        <title>Genome Sequencing and Assembly of Anaerobacter polyendosporus strain CT4.</title>
        <authorList>
            <person name="Tachaapaikoon C."/>
            <person name="Sutheeworapong S."/>
            <person name="Jenjaroenpun P."/>
            <person name="Wongsurawat T."/>
            <person name="Nookeaw I."/>
            <person name="Cheawchanlertfa P."/>
            <person name="Kosugi A."/>
            <person name="Cheevadhanarak S."/>
            <person name="Ratanakhanokchai K."/>
        </authorList>
    </citation>
    <scope>NUCLEOTIDE SEQUENCE [LARGE SCALE GENOMIC DNA]</scope>
    <source>
        <strain evidence="2 3">CT4</strain>
    </source>
</reference>
<dbReference type="Pfam" id="PF01136">
    <property type="entry name" value="Peptidase_U32"/>
    <property type="match status" value="2"/>
</dbReference>
<dbReference type="Pfam" id="PF12392">
    <property type="entry name" value="DUF3656"/>
    <property type="match status" value="1"/>
</dbReference>
<dbReference type="AlphaFoldDB" id="A0A3R5UF60"/>
<dbReference type="Proteomes" id="UP000286268">
    <property type="component" value="Chromosome"/>
</dbReference>
<dbReference type="RefSeq" id="WP_128212796.1">
    <property type="nucleotide sequence ID" value="NZ_CP025746.1"/>
</dbReference>
<dbReference type="InterPro" id="IPR001539">
    <property type="entry name" value="Peptidase_U32"/>
</dbReference>
<sequence length="786" mass="89348">MNNIELLAPAGSKESLYAAINKGADAVYLGGSKFSARAYASNFDDVQLEEVLDYAHLYGVKVYITINTLIKENELKEALDYIDFLYRIGVDGLIIQDLGVFNEARKRYKDIELHGSTQMTVHNGDGALFFKESGFKRIVLSRELSLKEIEYISKELNIETEIFVHGALCVCYSGQCLMSSMIGGRSGNRGRCAQSCRLPYNIIRLSDDIKKEGYLLSPKDMCTIEDVEQIVNTGTSSLKIEGRMKRPEYVAGVVESYRTAIDTIEDKNIRFNVKDSKDTLMQLFNREGFSKAYLYKNEGKDMMAFKNPKNTGVYIGSVNNKGEVLLEKDVMLGDGISSGKEGFTISKILQGKNSLDKASKGMAVKLLPAKYRNNDKLYKTLDVALMEHYKPSYVNPYENKIELEAFMIFKVGEPLKVSLDYNGKFYEIEGEVVQAAVKKPLSVEKVEENMMKSGETPYKINSIKFLEFEEGFVPVSAINSLRRQIIEAIEENEISKHKRKVDIHDLGIADKNSRTSKEFNGVLYIVRTKEQLKAVIDNNCDNYGIDVFGKSLNSFKEEDLKNIDLSKVYLKIPNIIKEEYNYVCSVIDKYIDRIKGIITANAGIIYRYNRKTSIIGDYKLNVFNSKAAEFYKGFMDVVPTSVELNKGEMTSITKGRKASYQALIYGRVEMMVSEYCPIGSTFGQKTSNSNCNQSCIKDDFVLEDRMKERFVMTTDRFCRSHIYNSVPINLIDEIERMEQVGITSFRADFIDEDYNEVSRIISIINKEEKDDKSNKYTKGHYKRGVE</sequence>
<evidence type="ECO:0000313" key="2">
    <source>
        <dbReference type="EMBL" id="QAA32005.1"/>
    </source>
</evidence>
<dbReference type="PANTHER" id="PTHR30217:SF10">
    <property type="entry name" value="23S RRNA 5-HYDROXYCYTIDINE C2501 SYNTHASE"/>
    <property type="match status" value="1"/>
</dbReference>
<feature type="domain" description="Peptidase U32 collagenase" evidence="1">
    <location>
        <begin position="377"/>
        <end position="492"/>
    </location>
</feature>
<accession>A0A3R5UF60</accession>
<gene>
    <name evidence="2" type="ORF">C1I91_10270</name>
</gene>
<keyword evidence="3" id="KW-1185">Reference proteome</keyword>
<dbReference type="KEGG" id="cmah:C1I91_10270"/>
<proteinExistence type="predicted"/>
<dbReference type="InterPro" id="IPR051454">
    <property type="entry name" value="RNA/ubiquinone_mod_enzymes"/>
</dbReference>
<dbReference type="PROSITE" id="PS01276">
    <property type="entry name" value="PEPTIDASE_U32"/>
    <property type="match status" value="1"/>
</dbReference>
<protein>
    <submittedName>
        <fullName evidence="2">Peptidase</fullName>
    </submittedName>
</protein>
<dbReference type="OrthoDB" id="9807498at2"/>
<evidence type="ECO:0000313" key="3">
    <source>
        <dbReference type="Proteomes" id="UP000286268"/>
    </source>
</evidence>
<evidence type="ECO:0000259" key="1">
    <source>
        <dbReference type="Pfam" id="PF12392"/>
    </source>
</evidence>
<name>A0A3R5UF60_9CLOT</name>
<dbReference type="PANTHER" id="PTHR30217">
    <property type="entry name" value="PEPTIDASE U32 FAMILY"/>
    <property type="match status" value="1"/>
</dbReference>
<organism evidence="2 3">
    <name type="scientific">Clostridium manihotivorum</name>
    <dbReference type="NCBI Taxonomy" id="2320868"/>
    <lineage>
        <taxon>Bacteria</taxon>
        <taxon>Bacillati</taxon>
        <taxon>Bacillota</taxon>
        <taxon>Clostridia</taxon>
        <taxon>Eubacteriales</taxon>
        <taxon>Clostridiaceae</taxon>
        <taxon>Clostridium</taxon>
    </lineage>
</organism>
<dbReference type="InterPro" id="IPR020988">
    <property type="entry name" value="Pept_U32_collagenase"/>
</dbReference>